<organism evidence="11 12">
    <name type="scientific">Tetrapyrgos nigripes</name>
    <dbReference type="NCBI Taxonomy" id="182062"/>
    <lineage>
        <taxon>Eukaryota</taxon>
        <taxon>Fungi</taxon>
        <taxon>Dikarya</taxon>
        <taxon>Basidiomycota</taxon>
        <taxon>Agaricomycotina</taxon>
        <taxon>Agaricomycetes</taxon>
        <taxon>Agaricomycetidae</taxon>
        <taxon>Agaricales</taxon>
        <taxon>Marasmiineae</taxon>
        <taxon>Marasmiaceae</taxon>
        <taxon>Tetrapyrgos</taxon>
    </lineage>
</organism>
<proteinExistence type="predicted"/>
<evidence type="ECO:0000259" key="10">
    <source>
        <dbReference type="Pfam" id="PF20255"/>
    </source>
</evidence>
<evidence type="ECO:0000259" key="9">
    <source>
        <dbReference type="Pfam" id="PF12359"/>
    </source>
</evidence>
<evidence type="ECO:0000256" key="3">
    <source>
        <dbReference type="ARBA" id="ARBA00022670"/>
    </source>
</evidence>
<evidence type="ECO:0000256" key="6">
    <source>
        <dbReference type="ARBA" id="ARBA00022807"/>
    </source>
</evidence>
<dbReference type="InterPro" id="IPR022105">
    <property type="entry name" value="DUF3645"/>
</dbReference>
<dbReference type="OrthoDB" id="3182339at2759"/>
<dbReference type="InterPro" id="IPR051346">
    <property type="entry name" value="OTU_Deubiquitinase"/>
</dbReference>
<dbReference type="GO" id="GO:0006508">
    <property type="term" value="P:proteolysis"/>
    <property type="evidence" value="ECO:0007669"/>
    <property type="project" value="UniProtKB-KW"/>
</dbReference>
<keyword evidence="5" id="KW-0378">Hydrolase</keyword>
<dbReference type="PANTHER" id="PTHR13367:SF33">
    <property type="entry name" value="P-LOOP CONTAINING NUCLEOSIDE TRIPHOSPHATE HYDROLASE PROTEIN"/>
    <property type="match status" value="1"/>
</dbReference>
<dbReference type="Proteomes" id="UP000559256">
    <property type="component" value="Unassembled WGS sequence"/>
</dbReference>
<evidence type="ECO:0000256" key="5">
    <source>
        <dbReference type="ARBA" id="ARBA00022801"/>
    </source>
</evidence>
<dbReference type="InterPro" id="IPR046541">
    <property type="entry name" value="DUF6606"/>
</dbReference>
<evidence type="ECO:0000259" key="8">
    <source>
        <dbReference type="Pfam" id="PF12340"/>
    </source>
</evidence>
<evidence type="ECO:0000256" key="4">
    <source>
        <dbReference type="ARBA" id="ARBA00022786"/>
    </source>
</evidence>
<dbReference type="GO" id="GO:0004843">
    <property type="term" value="F:cysteine-type deubiquitinase activity"/>
    <property type="evidence" value="ECO:0007669"/>
    <property type="project" value="UniProtKB-EC"/>
</dbReference>
<keyword evidence="4" id="KW-0833">Ubl conjugation pathway</keyword>
<dbReference type="EC" id="3.4.19.12" evidence="2"/>
<name>A0A8H5FQ05_9AGAR</name>
<keyword evidence="6" id="KW-0788">Thiol protease</keyword>
<accession>A0A8H5FQ05</accession>
<gene>
    <name evidence="11" type="ORF">D9758_013916</name>
</gene>
<comment type="caution">
    <text evidence="11">The sequence shown here is derived from an EMBL/GenBank/DDBJ whole genome shotgun (WGS) entry which is preliminary data.</text>
</comment>
<feature type="domain" description="DUF3638" evidence="8">
    <location>
        <begin position="2045"/>
        <end position="2219"/>
    </location>
</feature>
<evidence type="ECO:0000313" key="11">
    <source>
        <dbReference type="EMBL" id="KAF5344577.1"/>
    </source>
</evidence>
<dbReference type="InterPro" id="IPR022099">
    <property type="entry name" value="DUF3638"/>
</dbReference>
<evidence type="ECO:0000313" key="12">
    <source>
        <dbReference type="Proteomes" id="UP000559256"/>
    </source>
</evidence>
<evidence type="ECO:0000256" key="2">
    <source>
        <dbReference type="ARBA" id="ARBA00012759"/>
    </source>
</evidence>
<sequence>MSDSSTLHYVVHHVFMPPKLPQKDDYTAAREEALCSTVYKSAVKYLDFVDGEQERGHWASLLCMLGHLSESQASEEMAVGVMESAFTSISEGAILAFLIRAQNAGVVFTRSGDHVVFESFEVSPPAKVVMAAQGKLVCSYPGPAISVPAHHFENPHFIHELSSFLVQMNTDGLDSMATTKKAGSTVIEERDSAHPRYITALLTGILHGIGTPADVVRISKRINDDVLWKDARLPWRRSMAWLVIRVAMQTRLVGSPHYKLFMLHLLCDILEEGVQAGLGSDLLHSMRIKVAGRVSKLGDAIPDGLLARVEQVTVRVQTLLQKRWTEVQRKQARSPPWDPAALREWTESSLYLSLPNSRKYISRVLDNTLPPTTSSVFIPDTHPRLLQNVKDFKQCTKERMKTAFSSTEKAIALADIEMSIQTSLDEWVARNISDSAASSILFDIFTSYMEAARAYYRFPEDNSIMLLTLFELWVALDSIAVHNHPLLAEYSPDIPLGLLHSLLLHKSSDINRLVRVHRHITSRHHRATRGSVFTDRPDGSSFPIRFYDQSLKLQAVKTEIEQKAGQVRAQRRAEYQTKRTQYLDKKHRAEQMPCTRKNNKKKDNGKKQKCNCSKCSLEREANRMKIDIHEWPLPRDAHAAKLAVFELQIPVMFAFWRDATYALLKDVCQPVSGEDRRAGPPITLKSYAELAIANHVSLATRNRRIGLASTTKSFLKTHYRRINLSQAHTETTVLVDNGLTYRLYDNKKDVWAANPFQNLSVTTLCNTQLPSANPYAPLQQSIDSTESTPNSVIAKQYLCDKSVGLHEFVAFGTVRSGRYVQWLNICREIRTRTLSFHKEEVYLLLTQSAWQVGSISIQGVLEWHIDLNSLPFSRKLLTELDTLLNEVKSSWMEAATVRSITTLCARVLAATESLDVMDQACSLLRAARKVAYDWMKSLLSEEHFESDEDTHDRQAQNIRQLTTKERLTRVCEMALTCRSTYDVDLRHLTRLLSTPDDLAVFVECSIQNFYNTPPSSSGYPEHMKRLLQRDIRLAHGVECRLFTLISHNRLGIDQAMSSVWPTYRPGQGSWFFMKSPHERWAVSSIESTGDSQTHMVHVDVLTGRLLIDGKNWSRLPSEMTGHRTFKRIFGSRVLEVVPSRMPGFEFMTSRAISGYQASSLFLKLVIRAVHSERSETLELIPNSVLVNDFPTELVQDYVHWLDLEQRRIEFRPLRSLWEPSSWEWILTMNADGPLMSDRQSNKLVDVHCTAFRMIAGQFAKLEQSHQTIVTCTIRSEKWHLSIRLPRFRLGFFVSRTGILESVNYPGFYVDTDQTIGTYFGLVNYLVMKPSIPNQPRRLLIPSGAIAFVRNGDIASVSIQVPTSLRQIRFYEYHIRTDLGFLEGDGSLDSHFHRAYLHALTSHCLPDPLTRRTGTEESLSLLRSSRSFSFQSLQEVDFSLIKEIMSLTPRRFFYPVHLEVMQTVHWSALPYLAQHPQFRLEVEAIVDYCRRFQELQVDHEPPSFLSESKSGTTMIKLMTRDHHRNSRFYVSVDLEARRSSTLRDAKYHSRDEDLSNEPVVYRVASLGFQPVTSFPTLSLWSVLSKCSKMYGSEKAIVQRTCLSYTSDSLNSDFLLSRWLSLYDSCRDTSIPTVQKIYQVCFCLPAHAYANPGGLDLISALFYILHNPNDFLSSPPPSTTGTYNLIDGAKPTTARLAQILEGIVCRDSKRADEKKKALIRRQNDCREAIPQIANALLSQWPGSARAPQLGTVKLFPSNFLKDIQDLFNNCTRNHGLFLHIQAVQTMLPRLSTSGTSIGNALSHKYFFKPVQPIFRGDLPLGFGVSEQLLLRPPPHIHLHFTSLQSLLRPSRQAEVSLSRDIQSLTRKLTKSSHRIQQLFGTELAQSSQALLSRQASQHAHILADQDELRLSLEEHHRKCWSTCQSVWEEIYAALGSPRTAQDRILSNSGLWPTLTPLSTLRLLSFDQRSRLIDGQWKETLHSFAKTMVEYQKSRRLFHLVCHGDFDRLLKEMENDCTAGLDDLDWLLVQITGDFLARDIQGKFCPAVDMGEGKSSVIVPMIASSLPNGQNLVRIVVLKALSTQMFQLLVDRVSGLPNRRIFYLPFSRDLKVTSSTLDKIQSLFRECMETRGVLIAQPEHILSHRLMGIDRILHGSGLARQLTDSYRWLSNHSRDILDESDEILHNRYQLVYTIGKQKHLEEHPNRWTTVQDLFSLLLNHIPVVMKAFSKGVRLQYHGNAGGPVFPVISITQVEALRVLLDSVVSDVLNGRISSYPFERLPVYIKEIARSYIMEKDVNDSQIALLSTYCGGTALWNGLLLLRGLVAHGILAHCLQTRRWRVDYGLDERRTLLAVPYRAKDVPSLRSDFSHPDVAICLTCLSYYYRGLTPPQVKTSLEFLLKSDNPTTEYETWIRGVREVPQSVTAINLRDSTQFSQILVPHFSHNRFVIDFYLSQVVFPKYALDFPEKLMTSGWDLTEIKQNFVTGFSGTKDTHHLLPATITQCDPLDQESTTAQVIEYLLQQENNVYQCVQGISGERLTASEFLQLIVRQSPEIRVLLDVGAQILDLGNEGVAQLWLELNESAEAAVFFDEYDRMMVMDRQGGTERLFSSQYRDQLGRCVVYLDDAHTRGTDLKLPRSYRAAVTLGAKVTKDRLTQGCMRMRQLGKGQSVMFLAPYEIDQKIRRISDLDDNASITSSHVLTWTYTETVADVERYIPHWLGQGVDYMKRKAGWDHFSVSGRVGDLSVWKQPEARTLQQMYGANQEENQEIVDVCQQDGFLELRERCRLLGWDVSQNGMCISVDEEQEREVSTEIEKEQHVEKPSPRKPADHQVSIESFIQTGIIHERDVMFPAMPIRPRDVRLVLPLFSALPIPGLRLREQWCKGLVCTIDFARTVKDMPSTGEDMRPVTWIISGGYFANRTPILVVVSPFEANELRSAIEKNIVGLHLHVYAPKLTQNQLSFEDLRFLAVPPLPSTWTPPDPLMMLQLNLFAGQLYLKDWETYKLLCLFLGLHLPDEQSESMEDRAIQYYESDGFVKPDHRSEKMHLLCPFKASPLPDLKTLYGFRRKGSGYAFTHMGRILAGRSLERKEFIASRSGLLISDVGNSDLPPTVPSIPIPAAPGLAQSQLPIIPLPAGTAPDAQEYAVRVGPIELGSHSDLTATAQMLMGLLRFPAQLSWKVRGHSDDANFLVLSWKSETEAIAFFDQWHQEPPTGYEEVSVSLCFETGSPE</sequence>
<dbReference type="Pfam" id="PF12340">
    <property type="entry name" value="DUF3638"/>
    <property type="match status" value="1"/>
</dbReference>
<keyword evidence="12" id="KW-1185">Reference proteome</keyword>
<comment type="catalytic activity">
    <reaction evidence="1">
        <text>Thiol-dependent hydrolysis of ester, thioester, amide, peptide and isopeptide bonds formed by the C-terminal Gly of ubiquitin (a 76-residue protein attached to proteins as an intracellular targeting signal).</text>
        <dbReference type="EC" id="3.4.19.12"/>
    </reaction>
</comment>
<dbReference type="EMBL" id="JAACJM010000122">
    <property type="protein sequence ID" value="KAF5344577.1"/>
    <property type="molecule type" value="Genomic_DNA"/>
</dbReference>
<keyword evidence="3" id="KW-0645">Protease</keyword>
<protein>
    <recommendedName>
        <fullName evidence="2">ubiquitinyl hydrolase 1</fullName>
        <ecNumber evidence="2">3.4.19.12</ecNumber>
    </recommendedName>
</protein>
<dbReference type="Pfam" id="PF12359">
    <property type="entry name" value="DUF3645"/>
    <property type="match status" value="1"/>
</dbReference>
<feature type="domain" description="DUF6606" evidence="10">
    <location>
        <begin position="10"/>
        <end position="271"/>
    </location>
</feature>
<feature type="compositionally biased region" description="Basic and acidic residues" evidence="7">
    <location>
        <begin position="2805"/>
        <end position="2827"/>
    </location>
</feature>
<dbReference type="Pfam" id="PF20255">
    <property type="entry name" value="DUF6606"/>
    <property type="match status" value="1"/>
</dbReference>
<feature type="domain" description="DUF3645" evidence="9">
    <location>
        <begin position="2343"/>
        <end position="2375"/>
    </location>
</feature>
<feature type="region of interest" description="Disordered" evidence="7">
    <location>
        <begin position="582"/>
        <end position="609"/>
    </location>
</feature>
<feature type="region of interest" description="Disordered" evidence="7">
    <location>
        <begin position="2801"/>
        <end position="2827"/>
    </location>
</feature>
<evidence type="ECO:0000256" key="7">
    <source>
        <dbReference type="SAM" id="MobiDB-lite"/>
    </source>
</evidence>
<reference evidence="11 12" key="1">
    <citation type="journal article" date="2020" name="ISME J.">
        <title>Uncovering the hidden diversity of litter-decomposition mechanisms in mushroom-forming fungi.</title>
        <authorList>
            <person name="Floudas D."/>
            <person name="Bentzer J."/>
            <person name="Ahren D."/>
            <person name="Johansson T."/>
            <person name="Persson P."/>
            <person name="Tunlid A."/>
        </authorList>
    </citation>
    <scope>NUCLEOTIDE SEQUENCE [LARGE SCALE GENOMIC DNA]</scope>
    <source>
        <strain evidence="11 12">CBS 291.85</strain>
    </source>
</reference>
<evidence type="ECO:0000256" key="1">
    <source>
        <dbReference type="ARBA" id="ARBA00000707"/>
    </source>
</evidence>
<dbReference type="PANTHER" id="PTHR13367">
    <property type="entry name" value="UBIQUITIN THIOESTERASE"/>
    <property type="match status" value="1"/>
</dbReference>